<evidence type="ECO:0000313" key="1">
    <source>
        <dbReference type="EMBL" id="QSE76524.1"/>
    </source>
</evidence>
<evidence type="ECO:0000313" key="2">
    <source>
        <dbReference type="Proteomes" id="UP000663608"/>
    </source>
</evidence>
<sequence length="182" mass="20566">MTRIDLSHLSEEIKKTQNWSNHRKQMFGMGLMNELYITDGSVSKTSPVIIPASDRAMTTQLVSDVLDDLIAYDEIDPMVYPLEGEPVSGTELDFPHLLILNNEPGIQYILNTHLWLKVMDDPERTLALVVTGNLSGAFTFYIEQVSGQFEKMVVNFDKNGIYLLTKLSVDVLHLTDQPLTLH</sequence>
<dbReference type="EMBL" id="CP070872">
    <property type="protein sequence ID" value="QSE76524.1"/>
    <property type="molecule type" value="Genomic_DNA"/>
</dbReference>
<reference evidence="1 2" key="1">
    <citation type="submission" date="2021-02" db="EMBL/GenBank/DDBJ databases">
        <title>Complete genome sequence of Lactococcus lactis strain K_LL004.</title>
        <authorList>
            <person name="Kim H.B."/>
        </authorList>
    </citation>
    <scope>NUCLEOTIDE SEQUENCE [LARGE SCALE GENOMIC DNA]</scope>
    <source>
        <strain evidence="1 2">K_LL004</strain>
    </source>
</reference>
<dbReference type="AlphaFoldDB" id="A0AA45KFW6"/>
<dbReference type="Proteomes" id="UP000663608">
    <property type="component" value="Chromosome"/>
</dbReference>
<organism evidence="1 2">
    <name type="scientific">Lactococcus taiwanensis</name>
    <dbReference type="NCBI Taxonomy" id="1151742"/>
    <lineage>
        <taxon>Bacteria</taxon>
        <taxon>Bacillati</taxon>
        <taxon>Bacillota</taxon>
        <taxon>Bacilli</taxon>
        <taxon>Lactobacillales</taxon>
        <taxon>Streptococcaceae</taxon>
        <taxon>Lactococcus</taxon>
    </lineage>
</organism>
<dbReference type="RefSeq" id="WP_205871879.1">
    <property type="nucleotide sequence ID" value="NZ_CP070872.1"/>
</dbReference>
<name>A0AA45KFW6_9LACT</name>
<dbReference type="KEGG" id="lti:JW886_08685"/>
<proteinExistence type="predicted"/>
<gene>
    <name evidence="1" type="ORF">JW886_08685</name>
</gene>
<keyword evidence="2" id="KW-1185">Reference proteome</keyword>
<accession>A0AA45KFW6</accession>
<protein>
    <submittedName>
        <fullName evidence="1">Uncharacterized protein</fullName>
    </submittedName>
</protein>